<dbReference type="SMART" id="SM00448">
    <property type="entry name" value="REC"/>
    <property type="match status" value="1"/>
</dbReference>
<evidence type="ECO:0000256" key="5">
    <source>
        <dbReference type="ARBA" id="ARBA00022777"/>
    </source>
</evidence>
<dbReference type="EC" id="2.7.13.3" evidence="2"/>
<evidence type="ECO:0000256" key="4">
    <source>
        <dbReference type="ARBA" id="ARBA00022679"/>
    </source>
</evidence>
<dbReference type="SMART" id="SM00387">
    <property type="entry name" value="HATPase_c"/>
    <property type="match status" value="1"/>
</dbReference>
<dbReference type="CDD" id="cd00075">
    <property type="entry name" value="HATPase"/>
    <property type="match status" value="1"/>
</dbReference>
<dbReference type="Pfam" id="PF00072">
    <property type="entry name" value="Response_reg"/>
    <property type="match status" value="1"/>
</dbReference>
<dbReference type="InterPro" id="IPR003018">
    <property type="entry name" value="GAF"/>
</dbReference>
<dbReference type="NCBIfam" id="TIGR00229">
    <property type="entry name" value="sensory_box"/>
    <property type="match status" value="1"/>
</dbReference>
<dbReference type="PRINTS" id="PR00344">
    <property type="entry name" value="BCTRLSENSOR"/>
</dbReference>
<dbReference type="Pfam" id="PF00512">
    <property type="entry name" value="HisKA"/>
    <property type="match status" value="1"/>
</dbReference>
<dbReference type="Gene3D" id="2.10.70.100">
    <property type="match status" value="1"/>
</dbReference>
<dbReference type="Pfam" id="PF13185">
    <property type="entry name" value="GAF_2"/>
    <property type="match status" value="1"/>
</dbReference>
<dbReference type="PANTHER" id="PTHR43547">
    <property type="entry name" value="TWO-COMPONENT HISTIDINE KINASE"/>
    <property type="match status" value="1"/>
</dbReference>
<dbReference type="Gene3D" id="3.40.50.2300">
    <property type="match status" value="1"/>
</dbReference>
<feature type="domain" description="Histidine kinase" evidence="7">
    <location>
        <begin position="309"/>
        <end position="527"/>
    </location>
</feature>
<dbReference type="EMBL" id="AP027142">
    <property type="protein sequence ID" value="BDV34566.1"/>
    <property type="molecule type" value="Genomic_DNA"/>
</dbReference>
<dbReference type="Pfam" id="PF02518">
    <property type="entry name" value="HATPase_c"/>
    <property type="match status" value="1"/>
</dbReference>
<dbReference type="InterPro" id="IPR004358">
    <property type="entry name" value="Sig_transdc_His_kin-like_C"/>
</dbReference>
<dbReference type="Gene3D" id="3.30.565.10">
    <property type="entry name" value="Histidine kinase-like ATPase, C-terminal domain"/>
    <property type="match status" value="1"/>
</dbReference>
<keyword evidence="11" id="KW-1185">Reference proteome</keyword>
<dbReference type="InterPro" id="IPR029016">
    <property type="entry name" value="GAF-like_dom_sf"/>
</dbReference>
<evidence type="ECO:0000259" key="7">
    <source>
        <dbReference type="PROSITE" id="PS50109"/>
    </source>
</evidence>
<dbReference type="Gene3D" id="3.30.450.40">
    <property type="match status" value="1"/>
</dbReference>
<dbReference type="PROSITE" id="PS50109">
    <property type="entry name" value="HIS_KIN"/>
    <property type="match status" value="1"/>
</dbReference>
<dbReference type="Gene3D" id="3.30.450.20">
    <property type="entry name" value="PAS domain"/>
    <property type="match status" value="1"/>
</dbReference>
<evidence type="ECO:0000313" key="10">
    <source>
        <dbReference type="EMBL" id="BDV34566.1"/>
    </source>
</evidence>
<protein>
    <recommendedName>
        <fullName evidence="2">histidine kinase</fullName>
        <ecNumber evidence="2">2.7.13.3</ecNumber>
    </recommendedName>
</protein>
<dbReference type="InterPro" id="IPR000700">
    <property type="entry name" value="PAS-assoc_C"/>
</dbReference>
<dbReference type="InterPro" id="IPR036097">
    <property type="entry name" value="HisK_dim/P_sf"/>
</dbReference>
<evidence type="ECO:0000259" key="9">
    <source>
        <dbReference type="PROSITE" id="PS50113"/>
    </source>
</evidence>
<dbReference type="InterPro" id="IPR035965">
    <property type="entry name" value="PAS-like_dom_sf"/>
</dbReference>
<proteinExistence type="predicted"/>
<dbReference type="Pfam" id="PF08447">
    <property type="entry name" value="PAS_3"/>
    <property type="match status" value="1"/>
</dbReference>
<comment type="catalytic activity">
    <reaction evidence="1">
        <text>ATP + protein L-histidine = ADP + protein N-phospho-L-histidine.</text>
        <dbReference type="EC" id="2.7.13.3"/>
    </reaction>
</comment>
<evidence type="ECO:0000256" key="3">
    <source>
        <dbReference type="ARBA" id="ARBA00022553"/>
    </source>
</evidence>
<dbReference type="InterPro" id="IPR036890">
    <property type="entry name" value="HATPase_C_sf"/>
</dbReference>
<dbReference type="SUPFAM" id="SSF47384">
    <property type="entry name" value="Homodimeric domain of signal transducing histidine kinase"/>
    <property type="match status" value="1"/>
</dbReference>
<dbReference type="SUPFAM" id="SSF55785">
    <property type="entry name" value="PYP-like sensor domain (PAS domain)"/>
    <property type="match status" value="1"/>
</dbReference>
<dbReference type="InterPro" id="IPR003594">
    <property type="entry name" value="HATPase_dom"/>
</dbReference>
<feature type="domain" description="Response regulatory" evidence="8">
    <location>
        <begin position="544"/>
        <end position="660"/>
    </location>
</feature>
<dbReference type="CDD" id="cd00082">
    <property type="entry name" value="HisKA"/>
    <property type="match status" value="1"/>
</dbReference>
<keyword evidence="5" id="KW-0418">Kinase</keyword>
<dbReference type="InterPro" id="IPR003661">
    <property type="entry name" value="HisK_dim/P_dom"/>
</dbReference>
<organism evidence="10 11">
    <name type="scientific">Methylocystis iwaonis</name>
    <dbReference type="NCBI Taxonomy" id="2885079"/>
    <lineage>
        <taxon>Bacteria</taxon>
        <taxon>Pseudomonadati</taxon>
        <taxon>Pseudomonadota</taxon>
        <taxon>Alphaproteobacteria</taxon>
        <taxon>Hyphomicrobiales</taxon>
        <taxon>Methylocystaceae</taxon>
        <taxon>Methylocystis</taxon>
    </lineage>
</organism>
<dbReference type="InterPro" id="IPR005467">
    <property type="entry name" value="His_kinase_dom"/>
</dbReference>
<keyword evidence="3 6" id="KW-0597">Phosphoprotein</keyword>
<dbReference type="PANTHER" id="PTHR43547:SF2">
    <property type="entry name" value="HYBRID SIGNAL TRANSDUCTION HISTIDINE KINASE C"/>
    <property type="match status" value="1"/>
</dbReference>
<gene>
    <name evidence="10" type="ORF">SS37A_20950</name>
</gene>
<evidence type="ECO:0000256" key="1">
    <source>
        <dbReference type="ARBA" id="ARBA00000085"/>
    </source>
</evidence>
<dbReference type="SUPFAM" id="SSF52172">
    <property type="entry name" value="CheY-like"/>
    <property type="match status" value="1"/>
</dbReference>
<accession>A0ABM8E9B0</accession>
<sequence>MESWRQWENFARAQELGQIGWWRMDTTRNILTWSAENYRIFGQPVGAPQTYETFLAAVHPDDRAYVHEKWIAALRGEPYDLEHRVLVDGQEKWVREKACLEFDAAGALLGGFGVTQDITDRKHAEIALQWTVRRNELLTRIAARLLQSSDVQGAVEELCADVMQFLDCQAFFNYLVAEESGRLHLNACAGIPEDRAREIEWLDYGVAICGAVARDRERIVAENVCASADPRTGLIASCGIKAYCCHPLMAQGRLMGTLSFGAKTRLAFNDDEIEVMQAVSQLVSMAMARLRMEQALLEADRRKDEFLATLAHELRNPLAPIRTGLLVLKRTGAQGPNAVRVQEMMERQVDHIVRLVDDLLEVSRIRSGKIELKRERLDLRDLMDQAIEASQQFLDANGVSLTVVRPEEPLMIDGDPVRLVQVIANLLSNAAKYTPSGGHAEIAARRVGSQAELTVADNGVGIPPDMLPHVFDLFAQVDRTLGRAQGGLGIGLALVRKLLRLHGGQVEARSDGPGKGSVFLVRLPLASAFAQGGPQREGGRSARRVLIIEDDDDVVHGLSMLLRAQGANVQTAYDGKRGVEAVQSFHPQVVFIDLGLEGMDGYEAARRIRALPEGRDAIIVALTRWGGETAREHVKKAGFDLHIAKPASMGDIERVLDFRR</sequence>
<dbReference type="InterPro" id="IPR001789">
    <property type="entry name" value="Sig_transdc_resp-reg_receiver"/>
</dbReference>
<name>A0ABM8E9B0_9HYPH</name>
<dbReference type="SUPFAM" id="SSF55874">
    <property type="entry name" value="ATPase domain of HSP90 chaperone/DNA topoisomerase II/histidine kinase"/>
    <property type="match status" value="1"/>
</dbReference>
<evidence type="ECO:0000259" key="8">
    <source>
        <dbReference type="PROSITE" id="PS50110"/>
    </source>
</evidence>
<evidence type="ECO:0000256" key="2">
    <source>
        <dbReference type="ARBA" id="ARBA00012438"/>
    </source>
</evidence>
<dbReference type="PROSITE" id="PS50110">
    <property type="entry name" value="RESPONSE_REGULATORY"/>
    <property type="match status" value="1"/>
</dbReference>
<dbReference type="PROSITE" id="PS50113">
    <property type="entry name" value="PAC"/>
    <property type="match status" value="1"/>
</dbReference>
<evidence type="ECO:0000256" key="6">
    <source>
        <dbReference type="PROSITE-ProRule" id="PRU00169"/>
    </source>
</evidence>
<dbReference type="InterPro" id="IPR011006">
    <property type="entry name" value="CheY-like_superfamily"/>
</dbReference>
<dbReference type="Proteomes" id="UP001317629">
    <property type="component" value="Chromosome"/>
</dbReference>
<dbReference type="InterPro" id="IPR000014">
    <property type="entry name" value="PAS"/>
</dbReference>
<dbReference type="InterPro" id="IPR013655">
    <property type="entry name" value="PAS_fold_3"/>
</dbReference>
<dbReference type="Gene3D" id="1.10.287.130">
    <property type="match status" value="1"/>
</dbReference>
<keyword evidence="4" id="KW-0808">Transferase</keyword>
<dbReference type="SMART" id="SM00065">
    <property type="entry name" value="GAF"/>
    <property type="match status" value="1"/>
</dbReference>
<reference evidence="10 11" key="1">
    <citation type="journal article" date="2023" name="Int. J. Syst. Evol. Microbiol.">
        <title>Methylocystis iwaonis sp. nov., a type II methane-oxidizing bacterium from surface soil of a rice paddy field in Japan, and emended description of the genus Methylocystis (ex Whittenbury et al. 1970) Bowman et al. 1993.</title>
        <authorList>
            <person name="Kaise H."/>
            <person name="Sawadogo J.B."/>
            <person name="Alam M.S."/>
            <person name="Ueno C."/>
            <person name="Dianou D."/>
            <person name="Shinjo R."/>
            <person name="Asakawa S."/>
        </authorList>
    </citation>
    <scope>NUCLEOTIDE SEQUENCE [LARGE SCALE GENOMIC DNA]</scope>
    <source>
        <strain evidence="10 11">SS37A-Re</strain>
    </source>
</reference>
<feature type="modified residue" description="4-aspartylphosphate" evidence="6">
    <location>
        <position position="593"/>
    </location>
</feature>
<dbReference type="SMART" id="SM00388">
    <property type="entry name" value="HisKA"/>
    <property type="match status" value="1"/>
</dbReference>
<dbReference type="SUPFAM" id="SSF55781">
    <property type="entry name" value="GAF domain-like"/>
    <property type="match status" value="1"/>
</dbReference>
<feature type="domain" description="PAC" evidence="9">
    <location>
        <begin position="75"/>
        <end position="130"/>
    </location>
</feature>
<evidence type="ECO:0000313" key="11">
    <source>
        <dbReference type="Proteomes" id="UP001317629"/>
    </source>
</evidence>